<dbReference type="PROSITE" id="PS50931">
    <property type="entry name" value="HTH_LYSR"/>
    <property type="match status" value="1"/>
</dbReference>
<dbReference type="Proteomes" id="UP001058461">
    <property type="component" value="Chromosome"/>
</dbReference>
<dbReference type="InterPro" id="IPR000847">
    <property type="entry name" value="LysR_HTH_N"/>
</dbReference>
<evidence type="ECO:0000313" key="6">
    <source>
        <dbReference type="EMBL" id="UTW13898.1"/>
    </source>
</evidence>
<evidence type="ECO:0000256" key="1">
    <source>
        <dbReference type="ARBA" id="ARBA00009437"/>
    </source>
</evidence>
<dbReference type="EMBL" id="CP073347">
    <property type="protein sequence ID" value="UTW13898.1"/>
    <property type="molecule type" value="Genomic_DNA"/>
</dbReference>
<organism evidence="6 7">
    <name type="scientific">Marinobacterium rhizophilum</name>
    <dbReference type="NCBI Taxonomy" id="420402"/>
    <lineage>
        <taxon>Bacteria</taxon>
        <taxon>Pseudomonadati</taxon>
        <taxon>Pseudomonadota</taxon>
        <taxon>Gammaproteobacteria</taxon>
        <taxon>Oceanospirillales</taxon>
        <taxon>Oceanospirillaceae</taxon>
        <taxon>Marinobacterium</taxon>
    </lineage>
</organism>
<dbReference type="SUPFAM" id="SSF53850">
    <property type="entry name" value="Periplasmic binding protein-like II"/>
    <property type="match status" value="1"/>
</dbReference>
<dbReference type="Gene3D" id="3.40.190.10">
    <property type="entry name" value="Periplasmic binding protein-like II"/>
    <property type="match status" value="2"/>
</dbReference>
<reference evidence="6" key="1">
    <citation type="submission" date="2021-04" db="EMBL/GenBank/DDBJ databases">
        <title>Oceanospirillales bacteria with DddD are important DMSP degraders in coastal seawater.</title>
        <authorList>
            <person name="Liu J."/>
        </authorList>
    </citation>
    <scope>NUCLEOTIDE SEQUENCE</scope>
    <source>
        <strain evidence="6">D13-1</strain>
    </source>
</reference>
<evidence type="ECO:0000256" key="4">
    <source>
        <dbReference type="ARBA" id="ARBA00023163"/>
    </source>
</evidence>
<dbReference type="PANTHER" id="PTHR30126">
    <property type="entry name" value="HTH-TYPE TRANSCRIPTIONAL REGULATOR"/>
    <property type="match status" value="1"/>
</dbReference>
<dbReference type="PANTHER" id="PTHR30126:SF94">
    <property type="entry name" value="LYSR FAMILY TRANSCRIPTIONAL REGULATOR"/>
    <property type="match status" value="1"/>
</dbReference>
<sequence length="303" mass="33225">MNTQAVTIKQLRVFVSVARHGGLAAAAQELFLTRAAVSMALQELERHLGRVLFDRVSNRLRLNAAGEQLVPLADELIARIGVIGGLFSPDGVYAGQLRIGASNTIGNNLLPGLLAQFMAEGDCQRPVVIIGSTARLLEQLQRFELDLVFIEGSVDTEPLVVCPWGEDEMHVVAAPDNPLADGRTHSLRDLDAQRWVLREAASGTREQFERLLLPHLESWTLALEMNANEGVNNSVVAGFGLGFMSRLATRSLCSSGLLREVRLDQVFTRQLSLVYHEGKYQSPLLGRFLSFSQAWQQAGQGRG</sequence>
<dbReference type="Pfam" id="PF00126">
    <property type="entry name" value="HTH_1"/>
    <property type="match status" value="1"/>
</dbReference>
<evidence type="ECO:0000259" key="5">
    <source>
        <dbReference type="PROSITE" id="PS50931"/>
    </source>
</evidence>
<evidence type="ECO:0000256" key="2">
    <source>
        <dbReference type="ARBA" id="ARBA00023015"/>
    </source>
</evidence>
<proteinExistence type="inferred from homology"/>
<dbReference type="SUPFAM" id="SSF46785">
    <property type="entry name" value="Winged helix' DNA-binding domain"/>
    <property type="match status" value="1"/>
</dbReference>
<keyword evidence="2" id="KW-0805">Transcription regulation</keyword>
<protein>
    <submittedName>
        <fullName evidence="6">LysR family transcriptional regulator</fullName>
    </submittedName>
</protein>
<dbReference type="InterPro" id="IPR005119">
    <property type="entry name" value="LysR_subst-bd"/>
</dbReference>
<dbReference type="PRINTS" id="PR00039">
    <property type="entry name" value="HTHLYSR"/>
</dbReference>
<keyword evidence="4" id="KW-0804">Transcription</keyword>
<feature type="domain" description="HTH lysR-type" evidence="5">
    <location>
        <begin position="6"/>
        <end position="63"/>
    </location>
</feature>
<evidence type="ECO:0000256" key="3">
    <source>
        <dbReference type="ARBA" id="ARBA00023125"/>
    </source>
</evidence>
<accession>A0ABY5HNM0</accession>
<dbReference type="Gene3D" id="1.10.10.10">
    <property type="entry name" value="Winged helix-like DNA-binding domain superfamily/Winged helix DNA-binding domain"/>
    <property type="match status" value="1"/>
</dbReference>
<dbReference type="InterPro" id="IPR036390">
    <property type="entry name" value="WH_DNA-bd_sf"/>
</dbReference>
<gene>
    <name evidence="6" type="ORF">KDW95_09780</name>
</gene>
<dbReference type="Pfam" id="PF03466">
    <property type="entry name" value="LysR_substrate"/>
    <property type="match status" value="1"/>
</dbReference>
<keyword evidence="7" id="KW-1185">Reference proteome</keyword>
<name>A0ABY5HNM0_9GAMM</name>
<comment type="similarity">
    <text evidence="1">Belongs to the LysR transcriptional regulatory family.</text>
</comment>
<keyword evidence="3" id="KW-0238">DNA-binding</keyword>
<dbReference type="RefSeq" id="WP_255856089.1">
    <property type="nucleotide sequence ID" value="NZ_CP073347.1"/>
</dbReference>
<dbReference type="InterPro" id="IPR036388">
    <property type="entry name" value="WH-like_DNA-bd_sf"/>
</dbReference>
<evidence type="ECO:0000313" key="7">
    <source>
        <dbReference type="Proteomes" id="UP001058461"/>
    </source>
</evidence>